<dbReference type="InterPro" id="IPR035921">
    <property type="entry name" value="F/V-ATP_Csub_sf"/>
</dbReference>
<name>A0A1V1PBC1_9BACT</name>
<dbReference type="GO" id="GO:0033177">
    <property type="term" value="C:proton-transporting two-sector ATPase complex, proton-transporting domain"/>
    <property type="evidence" value="ECO:0007669"/>
    <property type="project" value="InterPro"/>
</dbReference>
<keyword evidence="6 12" id="KW-0375">Hydrogen ion transport</keyword>
<comment type="function">
    <text evidence="12">Key component of the F(0) channel; it plays a direct role in translocation across the membrane. A homomeric c-ring of between 10-14 subunits forms the central stalk rotor element with the F(1) delta and epsilon subunits.</text>
</comment>
<dbReference type="EMBL" id="ATBP01000184">
    <property type="protein sequence ID" value="ETR72088.1"/>
    <property type="molecule type" value="Genomic_DNA"/>
</dbReference>
<keyword evidence="11 12" id="KW-0066">ATP synthesis</keyword>
<dbReference type="InterPro" id="IPR000454">
    <property type="entry name" value="ATP_synth_F0_csu"/>
</dbReference>
<keyword evidence="8 12" id="KW-0406">Ion transport</keyword>
<dbReference type="InterPro" id="IPR002379">
    <property type="entry name" value="ATPase_proteolipid_c-like_dom"/>
</dbReference>
<keyword evidence="7 12" id="KW-1133">Transmembrane helix</keyword>
<dbReference type="AlphaFoldDB" id="A0A1V1PBC1"/>
<feature type="site" description="Reversibly protonated during proton transport" evidence="12">
    <location>
        <position position="64"/>
    </location>
</feature>
<evidence type="ECO:0000256" key="9">
    <source>
        <dbReference type="ARBA" id="ARBA00023121"/>
    </source>
</evidence>
<keyword evidence="5 12" id="KW-0812">Transmembrane</keyword>
<evidence type="ECO:0000313" key="14">
    <source>
        <dbReference type="EMBL" id="ETR72088.1"/>
    </source>
</evidence>
<evidence type="ECO:0000256" key="7">
    <source>
        <dbReference type="ARBA" id="ARBA00022989"/>
    </source>
</evidence>
<gene>
    <name evidence="12" type="primary">atpE</name>
    <name evidence="14" type="ORF">OMM_07724</name>
</gene>
<keyword evidence="9 12" id="KW-0446">Lipid-binding</keyword>
<dbReference type="InterPro" id="IPR020537">
    <property type="entry name" value="ATP_synth_F0_csu_DDCD_BS"/>
</dbReference>
<comment type="similarity">
    <text evidence="2 12">Belongs to the ATPase C chain family.</text>
</comment>
<evidence type="ECO:0000256" key="3">
    <source>
        <dbReference type="ARBA" id="ARBA00022448"/>
    </source>
</evidence>
<dbReference type="Gene3D" id="1.20.120.610">
    <property type="entry name" value="lithium bound rotor ring of v- atpase"/>
    <property type="match status" value="1"/>
</dbReference>
<dbReference type="GO" id="GO:0005886">
    <property type="term" value="C:plasma membrane"/>
    <property type="evidence" value="ECO:0007669"/>
    <property type="project" value="UniProtKB-SubCell"/>
</dbReference>
<dbReference type="GO" id="GO:0046933">
    <property type="term" value="F:proton-transporting ATP synthase activity, rotational mechanism"/>
    <property type="evidence" value="ECO:0007669"/>
    <property type="project" value="UniProtKB-UniRule"/>
</dbReference>
<dbReference type="Pfam" id="PF00137">
    <property type="entry name" value="ATP-synt_C"/>
    <property type="match status" value="1"/>
</dbReference>
<evidence type="ECO:0000259" key="13">
    <source>
        <dbReference type="Pfam" id="PF00137"/>
    </source>
</evidence>
<keyword evidence="12" id="KW-1003">Cell membrane</keyword>
<evidence type="ECO:0000256" key="12">
    <source>
        <dbReference type="HAMAP-Rule" id="MF_01396"/>
    </source>
</evidence>
<comment type="caution">
    <text evidence="12">Lacks conserved residue(s) required for the propagation of feature annotation.</text>
</comment>
<dbReference type="InterPro" id="IPR005953">
    <property type="entry name" value="ATP_synth_csu_bac/chlpt"/>
</dbReference>
<evidence type="ECO:0000313" key="15">
    <source>
        <dbReference type="Proteomes" id="UP000189670"/>
    </source>
</evidence>
<evidence type="ECO:0000256" key="6">
    <source>
        <dbReference type="ARBA" id="ARBA00022781"/>
    </source>
</evidence>
<proteinExistence type="inferred from homology"/>
<evidence type="ECO:0000256" key="4">
    <source>
        <dbReference type="ARBA" id="ARBA00022547"/>
    </source>
</evidence>
<reference evidence="15" key="1">
    <citation type="submission" date="2012-11" db="EMBL/GenBank/DDBJ databases">
        <authorList>
            <person name="Lucero-Rivera Y.E."/>
            <person name="Tovar-Ramirez D."/>
        </authorList>
    </citation>
    <scope>NUCLEOTIDE SEQUENCE [LARGE SCALE GENOMIC DNA]</scope>
    <source>
        <strain evidence="15">Araruama</strain>
    </source>
</reference>
<evidence type="ECO:0000256" key="2">
    <source>
        <dbReference type="ARBA" id="ARBA00006704"/>
    </source>
</evidence>
<sequence length="93" mass="9432">MEAAALTFFVACVTAAGFGIAIAAFGCGIGQGLGLKAAVEGIARNPESSGKVTVTMLIGLAMIESLCIYALVISLILIYATPMAETVTKLLAH</sequence>
<keyword evidence="10 12" id="KW-0472">Membrane</keyword>
<dbReference type="GO" id="GO:0008289">
    <property type="term" value="F:lipid binding"/>
    <property type="evidence" value="ECO:0007669"/>
    <property type="project" value="UniProtKB-KW"/>
</dbReference>
<evidence type="ECO:0000256" key="11">
    <source>
        <dbReference type="ARBA" id="ARBA00023310"/>
    </source>
</evidence>
<dbReference type="HAMAP" id="MF_01396">
    <property type="entry name" value="ATP_synth_c_bact"/>
    <property type="match status" value="1"/>
</dbReference>
<dbReference type="Proteomes" id="UP000189670">
    <property type="component" value="Unassembled WGS sequence"/>
</dbReference>
<organism evidence="14 15">
    <name type="scientific">Candidatus Magnetoglobus multicellularis str. Araruama</name>
    <dbReference type="NCBI Taxonomy" id="890399"/>
    <lineage>
        <taxon>Bacteria</taxon>
        <taxon>Pseudomonadati</taxon>
        <taxon>Thermodesulfobacteriota</taxon>
        <taxon>Desulfobacteria</taxon>
        <taxon>Desulfobacterales</taxon>
        <taxon>Desulfobacteraceae</taxon>
        <taxon>Candidatus Magnetoglobus</taxon>
    </lineage>
</organism>
<accession>A0A1V1PBC1</accession>
<evidence type="ECO:0000256" key="1">
    <source>
        <dbReference type="ARBA" id="ARBA00004141"/>
    </source>
</evidence>
<dbReference type="CDD" id="cd18121">
    <property type="entry name" value="ATP-synt_Fo_c"/>
    <property type="match status" value="1"/>
</dbReference>
<feature type="domain" description="V-ATPase proteolipid subunit C-like" evidence="13">
    <location>
        <begin position="15"/>
        <end position="77"/>
    </location>
</feature>
<comment type="subcellular location">
    <subcellularLocation>
        <location evidence="12">Cell membrane</location>
        <topology evidence="12">Multi-pass membrane protein</topology>
    </subcellularLocation>
    <subcellularLocation>
        <location evidence="1">Membrane</location>
        <topology evidence="1">Multi-pass membrane protein</topology>
    </subcellularLocation>
</comment>
<dbReference type="GO" id="GO:0045259">
    <property type="term" value="C:proton-transporting ATP synthase complex"/>
    <property type="evidence" value="ECO:0007669"/>
    <property type="project" value="UniProtKB-KW"/>
</dbReference>
<keyword evidence="4 12" id="KW-0138">CF(0)</keyword>
<evidence type="ECO:0000256" key="5">
    <source>
        <dbReference type="ARBA" id="ARBA00022692"/>
    </source>
</evidence>
<keyword evidence="3 12" id="KW-0813">Transport</keyword>
<dbReference type="PROSITE" id="PS00605">
    <property type="entry name" value="ATPASE_C"/>
    <property type="match status" value="1"/>
</dbReference>
<feature type="transmembrane region" description="Helical" evidence="12">
    <location>
        <begin position="54"/>
        <end position="80"/>
    </location>
</feature>
<protein>
    <recommendedName>
        <fullName evidence="12">ATP synthase subunit c</fullName>
    </recommendedName>
    <alternativeName>
        <fullName evidence="12">ATP synthase F(0) sector subunit c</fullName>
    </alternativeName>
    <alternativeName>
        <fullName evidence="12">F-type ATPase subunit c</fullName>
        <shortName evidence="12">F-ATPase subunit c</shortName>
    </alternativeName>
    <alternativeName>
        <fullName evidence="12">Lipid-binding protein</fullName>
    </alternativeName>
</protein>
<dbReference type="SUPFAM" id="SSF81333">
    <property type="entry name" value="F1F0 ATP synthase subunit C"/>
    <property type="match status" value="1"/>
</dbReference>
<evidence type="ECO:0000256" key="10">
    <source>
        <dbReference type="ARBA" id="ARBA00023136"/>
    </source>
</evidence>
<evidence type="ECO:0000256" key="8">
    <source>
        <dbReference type="ARBA" id="ARBA00023065"/>
    </source>
</evidence>
<comment type="caution">
    <text evidence="14">The sequence shown here is derived from an EMBL/GenBank/DDBJ whole genome shotgun (WGS) entry which is preliminary data.</text>
</comment>
<comment type="function">
    <text evidence="12">F(1)F(0) ATP synthase produces ATP from ADP in the presence of a proton or sodium gradient. F-type ATPases consist of two structural domains, F(1) containing the extramembraneous catalytic core and F(0) containing the membrane proton channel, linked together by a central stalk and a peripheral stalk. During catalysis, ATP synthesis in the catalytic domain of F(1) is coupled via a rotary mechanism of the central stalk subunits to proton translocation.</text>
</comment>
<dbReference type="PRINTS" id="PR00124">
    <property type="entry name" value="ATPASEC"/>
</dbReference>
<dbReference type="NCBIfam" id="TIGR01260">
    <property type="entry name" value="ATP_synt_c"/>
    <property type="match status" value="1"/>
</dbReference>